<organism evidence="2 3">
    <name type="scientific">Neoaquamicrobium sediminum</name>
    <dbReference type="NCBI Taxonomy" id="1849104"/>
    <lineage>
        <taxon>Bacteria</taxon>
        <taxon>Pseudomonadati</taxon>
        <taxon>Pseudomonadota</taxon>
        <taxon>Alphaproteobacteria</taxon>
        <taxon>Hyphomicrobiales</taxon>
        <taxon>Phyllobacteriaceae</taxon>
        <taxon>Neoaquamicrobium</taxon>
    </lineage>
</organism>
<dbReference type="PANTHER" id="PTHR43798:SF33">
    <property type="entry name" value="HYDROLASE, PUTATIVE (AFU_ORTHOLOGUE AFUA_2G14860)-RELATED"/>
    <property type="match status" value="1"/>
</dbReference>
<dbReference type="InterPro" id="IPR000073">
    <property type="entry name" value="AB_hydrolase_1"/>
</dbReference>
<dbReference type="SUPFAM" id="SSF53474">
    <property type="entry name" value="alpha/beta-Hydrolases"/>
    <property type="match status" value="1"/>
</dbReference>
<keyword evidence="2" id="KW-0378">Hydrolase</keyword>
<dbReference type="InterPro" id="IPR050266">
    <property type="entry name" value="AB_hydrolase_sf"/>
</dbReference>
<dbReference type="Gene3D" id="3.40.50.1820">
    <property type="entry name" value="alpha/beta hydrolase"/>
    <property type="match status" value="1"/>
</dbReference>
<evidence type="ECO:0000313" key="3">
    <source>
        <dbReference type="Proteomes" id="UP001559025"/>
    </source>
</evidence>
<reference evidence="2 3" key="1">
    <citation type="submission" date="2024-01" db="EMBL/GenBank/DDBJ databases">
        <title>New evidence supports the origin of RcGTA from prophage.</title>
        <authorList>
            <person name="Xu Y."/>
            <person name="Liu B."/>
            <person name="Chen F."/>
        </authorList>
    </citation>
    <scope>NUCLEOTIDE SEQUENCE [LARGE SCALE GENOMIC DNA]</scope>
    <source>
        <strain evidence="2 3">CBW1107-2</strain>
    </source>
</reference>
<dbReference type="EMBL" id="JAZHFV010000006">
    <property type="protein sequence ID" value="MEX4009117.1"/>
    <property type="molecule type" value="Genomic_DNA"/>
</dbReference>
<dbReference type="GO" id="GO:0016787">
    <property type="term" value="F:hydrolase activity"/>
    <property type="evidence" value="ECO:0007669"/>
    <property type="project" value="UniProtKB-KW"/>
</dbReference>
<dbReference type="Proteomes" id="UP001559025">
    <property type="component" value="Unassembled WGS sequence"/>
</dbReference>
<comment type="caution">
    <text evidence="2">The sequence shown here is derived from an EMBL/GenBank/DDBJ whole genome shotgun (WGS) entry which is preliminary data.</text>
</comment>
<accession>A0ABV3WWQ9</accession>
<sequence length="253" mass="26848">MALFARELGSGSETIALLHGFGGSHAAWTHVQERLADGAATLAYDLPGHGASLAYPEAGSAKVAAQSLLEDFATRGLERVHLVGHSMGGAVAALMGILEPARVASLTLLSPGGFGPEINHRLLTRYAAARDEAELRPCMEAMYGWMSPVSDTVIADTLAARAAPGAGEKLIAIAAGLVRDGRQGLLPRERLEAFRMPVSVVWGGLDNVLPARHAQGLPWRFAVHLFPDIGHMLPDEAPDEMLTIIRRTAGLRE</sequence>
<gene>
    <name evidence="2" type="ORF">V1479_17535</name>
</gene>
<name>A0ABV3WWQ9_9HYPH</name>
<evidence type="ECO:0000259" key="1">
    <source>
        <dbReference type="Pfam" id="PF12697"/>
    </source>
</evidence>
<dbReference type="PRINTS" id="PR00111">
    <property type="entry name" value="ABHYDROLASE"/>
</dbReference>
<dbReference type="Pfam" id="PF12697">
    <property type="entry name" value="Abhydrolase_6"/>
    <property type="match status" value="1"/>
</dbReference>
<feature type="domain" description="AB hydrolase-1" evidence="1">
    <location>
        <begin position="17"/>
        <end position="241"/>
    </location>
</feature>
<proteinExistence type="predicted"/>
<dbReference type="RefSeq" id="WP_368804087.1">
    <property type="nucleotide sequence ID" value="NZ_JAZHFV010000006.1"/>
</dbReference>
<dbReference type="InterPro" id="IPR029058">
    <property type="entry name" value="AB_hydrolase_fold"/>
</dbReference>
<dbReference type="PANTHER" id="PTHR43798">
    <property type="entry name" value="MONOACYLGLYCEROL LIPASE"/>
    <property type="match status" value="1"/>
</dbReference>
<evidence type="ECO:0000313" key="2">
    <source>
        <dbReference type="EMBL" id="MEX4009117.1"/>
    </source>
</evidence>
<keyword evidence="3" id="KW-1185">Reference proteome</keyword>
<protein>
    <submittedName>
        <fullName evidence="2">Alpha/beta fold hydrolase</fullName>
    </submittedName>
</protein>